<name>A0ABV7DVU8_9RHOB</name>
<accession>A0ABV7DVU8</accession>
<proteinExistence type="predicted"/>
<dbReference type="RefSeq" id="WP_197645613.1">
    <property type="nucleotide sequence ID" value="NZ_JAEACP010000015.1"/>
</dbReference>
<sequence length="222" mass="24816">MKPLFDQYLALAPGAAELGYAWDEWRIHDDYADGETGFEEQLELLSDAASLALTIALGEWIAAGLAAFDDQDRTVAHYVRSAWAAFSQSYRPVYFETDDDDWRGPQRGMLNMALIVVNDAVFCRDEDPDVADRANQLLFYCQKLYPRLPAFGEWLADSLALLKSFYPYRDGDDPMIDLPATPPVPREVFGPGLSSPDRAAPLIEAYLDRIAPTNPFLSKTAP</sequence>
<evidence type="ECO:0000313" key="2">
    <source>
        <dbReference type="Proteomes" id="UP001595445"/>
    </source>
</evidence>
<gene>
    <name evidence="1" type="ORF">ACFOD6_11020</name>
</gene>
<dbReference type="Proteomes" id="UP001595445">
    <property type="component" value="Unassembled WGS sequence"/>
</dbReference>
<comment type="caution">
    <text evidence="1">The sequence shown here is derived from an EMBL/GenBank/DDBJ whole genome shotgun (WGS) entry which is preliminary data.</text>
</comment>
<evidence type="ECO:0000313" key="1">
    <source>
        <dbReference type="EMBL" id="MFC3086577.1"/>
    </source>
</evidence>
<keyword evidence="2" id="KW-1185">Reference proteome</keyword>
<reference evidence="2" key="1">
    <citation type="journal article" date="2019" name="Int. J. Syst. Evol. Microbiol.">
        <title>The Global Catalogue of Microorganisms (GCM) 10K type strain sequencing project: providing services to taxonomists for standard genome sequencing and annotation.</title>
        <authorList>
            <consortium name="The Broad Institute Genomics Platform"/>
            <consortium name="The Broad Institute Genome Sequencing Center for Infectious Disease"/>
            <person name="Wu L."/>
            <person name="Ma J."/>
        </authorList>
    </citation>
    <scope>NUCLEOTIDE SEQUENCE [LARGE SCALE GENOMIC DNA]</scope>
    <source>
        <strain evidence="2">KCTC 62102</strain>
    </source>
</reference>
<protein>
    <submittedName>
        <fullName evidence="1">Uncharacterized protein</fullName>
    </submittedName>
</protein>
<organism evidence="1 2">
    <name type="scientific">Tabrizicola soli</name>
    <dbReference type="NCBI Taxonomy" id="2185115"/>
    <lineage>
        <taxon>Bacteria</taxon>
        <taxon>Pseudomonadati</taxon>
        <taxon>Pseudomonadota</taxon>
        <taxon>Alphaproteobacteria</taxon>
        <taxon>Rhodobacterales</taxon>
        <taxon>Paracoccaceae</taxon>
        <taxon>Tabrizicola</taxon>
    </lineage>
</organism>
<dbReference type="EMBL" id="JBHRSM010000019">
    <property type="protein sequence ID" value="MFC3086577.1"/>
    <property type="molecule type" value="Genomic_DNA"/>
</dbReference>